<evidence type="ECO:0000256" key="4">
    <source>
        <dbReference type="ARBA" id="ARBA00022723"/>
    </source>
</evidence>
<keyword evidence="6" id="KW-0159">Chromosome partition</keyword>
<sequence>MIKVCHWQCDYHRAKNKLLLAMHSFLLLQMAEAGFVSLATETEPTAARCFFCCKELDSWHPDDDPRKEDESHSFSCAFNNMTKDFSQLQVQEFLLLELERARFHIVSFGFMFNGNGANSCHICSKCDTSAIPIVTDIC</sequence>
<name>A0A8C4WW57_EPTBU</name>
<evidence type="ECO:0000256" key="6">
    <source>
        <dbReference type="ARBA" id="ARBA00022829"/>
    </source>
</evidence>
<evidence type="ECO:0000256" key="8">
    <source>
        <dbReference type="ARBA" id="ARBA00023328"/>
    </source>
</evidence>
<dbReference type="PANTHER" id="PTHR46771:SF5">
    <property type="entry name" value="DETERIN"/>
    <property type="match status" value="1"/>
</dbReference>
<keyword evidence="8" id="KW-0137">Centromere</keyword>
<dbReference type="GO" id="GO:0000775">
    <property type="term" value="C:chromosome, centromeric region"/>
    <property type="evidence" value="ECO:0007669"/>
    <property type="project" value="UniProtKB-SubCell"/>
</dbReference>
<protein>
    <submittedName>
        <fullName evidence="10">Uncharacterized protein</fullName>
    </submittedName>
</protein>
<evidence type="ECO:0000256" key="7">
    <source>
        <dbReference type="ARBA" id="ARBA00022833"/>
    </source>
</evidence>
<keyword evidence="11" id="KW-1185">Reference proteome</keyword>
<keyword evidence="9" id="KW-0732">Signal</keyword>
<organism evidence="10 11">
    <name type="scientific">Eptatretus burgeri</name>
    <name type="common">Inshore hagfish</name>
    <dbReference type="NCBI Taxonomy" id="7764"/>
    <lineage>
        <taxon>Eukaryota</taxon>
        <taxon>Metazoa</taxon>
        <taxon>Chordata</taxon>
        <taxon>Craniata</taxon>
        <taxon>Vertebrata</taxon>
        <taxon>Cyclostomata</taxon>
        <taxon>Myxini</taxon>
        <taxon>Myxiniformes</taxon>
        <taxon>Myxinidae</taxon>
        <taxon>Eptatretinae</taxon>
        <taxon>Eptatretus</taxon>
    </lineage>
</organism>
<keyword evidence="5" id="KW-0132">Cell division</keyword>
<keyword evidence="7" id="KW-0862">Zinc</keyword>
<comment type="subcellular location">
    <subcellularLocation>
        <location evidence="2">Chromosome</location>
        <location evidence="2">Centromere</location>
    </subcellularLocation>
    <subcellularLocation>
        <location evidence="1">Cytoplasm</location>
        <location evidence="1">Cytoskeleton</location>
        <location evidence="1">Spindle</location>
    </subcellularLocation>
</comment>
<evidence type="ECO:0000313" key="10">
    <source>
        <dbReference type="Ensembl" id="ENSEBUP00000014766.1"/>
    </source>
</evidence>
<feature type="signal peptide" evidence="9">
    <location>
        <begin position="1"/>
        <end position="33"/>
    </location>
</feature>
<dbReference type="GO" id="GO:0007059">
    <property type="term" value="P:chromosome segregation"/>
    <property type="evidence" value="ECO:0007669"/>
    <property type="project" value="UniProtKB-KW"/>
</dbReference>
<reference evidence="10" key="2">
    <citation type="submission" date="2025-09" db="UniProtKB">
        <authorList>
            <consortium name="Ensembl"/>
        </authorList>
    </citation>
    <scope>IDENTIFICATION</scope>
</reference>
<dbReference type="AlphaFoldDB" id="A0A8C4WW57"/>
<dbReference type="InterPro" id="IPR001370">
    <property type="entry name" value="BIR_rpt"/>
</dbReference>
<dbReference type="Ensembl" id="ENSEBUT00000015342.1">
    <property type="protein sequence ID" value="ENSEBUP00000014766.1"/>
    <property type="gene ID" value="ENSEBUG00000009306.1"/>
</dbReference>
<reference evidence="10" key="1">
    <citation type="submission" date="2025-08" db="UniProtKB">
        <authorList>
            <consortium name="Ensembl"/>
        </authorList>
    </citation>
    <scope>IDENTIFICATION</scope>
</reference>
<keyword evidence="5" id="KW-0131">Cell cycle</keyword>
<evidence type="ECO:0000256" key="5">
    <source>
        <dbReference type="ARBA" id="ARBA00022776"/>
    </source>
</evidence>
<dbReference type="GO" id="GO:0046872">
    <property type="term" value="F:metal ion binding"/>
    <property type="evidence" value="ECO:0007669"/>
    <property type="project" value="UniProtKB-KW"/>
</dbReference>
<feature type="chain" id="PRO_5034733392" evidence="9">
    <location>
        <begin position="34"/>
        <end position="138"/>
    </location>
</feature>
<keyword evidence="4" id="KW-0479">Metal-binding</keyword>
<dbReference type="OMA" id="ANSCHIC"/>
<dbReference type="GO" id="GO:0005819">
    <property type="term" value="C:spindle"/>
    <property type="evidence" value="ECO:0007669"/>
    <property type="project" value="UniProtKB-SubCell"/>
</dbReference>
<dbReference type="SUPFAM" id="SSF57924">
    <property type="entry name" value="Inhibitor of apoptosis (IAP) repeat"/>
    <property type="match status" value="1"/>
</dbReference>
<evidence type="ECO:0000256" key="3">
    <source>
        <dbReference type="ARBA" id="ARBA00006672"/>
    </source>
</evidence>
<evidence type="ECO:0000256" key="1">
    <source>
        <dbReference type="ARBA" id="ARBA00004186"/>
    </source>
</evidence>
<dbReference type="PROSITE" id="PS50143">
    <property type="entry name" value="BIR_REPEAT_2"/>
    <property type="match status" value="1"/>
</dbReference>
<dbReference type="Proteomes" id="UP000694388">
    <property type="component" value="Unplaced"/>
</dbReference>
<dbReference type="Pfam" id="PF00653">
    <property type="entry name" value="BIR"/>
    <property type="match status" value="1"/>
</dbReference>
<proteinExistence type="inferred from homology"/>
<dbReference type="Gene3D" id="1.10.1170.10">
    <property type="entry name" value="Inhibitor Of Apoptosis Protein (2mihbC-IAP-1), Chain A"/>
    <property type="match status" value="1"/>
</dbReference>
<evidence type="ECO:0000313" key="11">
    <source>
        <dbReference type="Proteomes" id="UP000694388"/>
    </source>
</evidence>
<dbReference type="PANTHER" id="PTHR46771">
    <property type="entry name" value="DETERIN"/>
    <property type="match status" value="1"/>
</dbReference>
<evidence type="ECO:0000256" key="9">
    <source>
        <dbReference type="SAM" id="SignalP"/>
    </source>
</evidence>
<evidence type="ECO:0000256" key="2">
    <source>
        <dbReference type="ARBA" id="ARBA00004584"/>
    </source>
</evidence>
<accession>A0A8C4WW57</accession>
<comment type="similarity">
    <text evidence="3">Belongs to the IAP family.</text>
</comment>
<dbReference type="SMART" id="SM00238">
    <property type="entry name" value="BIR"/>
    <property type="match status" value="1"/>
</dbReference>
<dbReference type="InterPro" id="IPR051190">
    <property type="entry name" value="Baculoviral_IAP"/>
</dbReference>
<keyword evidence="5" id="KW-0498">Mitosis</keyword>